<dbReference type="EMBL" id="FNUA01000002">
    <property type="protein sequence ID" value="SEE14688.1"/>
    <property type="molecule type" value="Genomic_DNA"/>
</dbReference>
<proteinExistence type="predicted"/>
<reference evidence="3 4" key="1">
    <citation type="submission" date="2016-10" db="EMBL/GenBank/DDBJ databases">
        <authorList>
            <person name="de Groot N.N."/>
        </authorList>
    </citation>
    <scope>NUCLEOTIDE SEQUENCE [LARGE SCALE GENOMIC DNA]</scope>
    <source>
        <strain evidence="3 4">BS3265</strain>
    </source>
</reference>
<evidence type="ECO:0000313" key="4">
    <source>
        <dbReference type="Proteomes" id="UP000199129"/>
    </source>
</evidence>
<dbReference type="EMBL" id="PYWX01000010">
    <property type="protein sequence ID" value="PTC31500.1"/>
    <property type="molecule type" value="Genomic_DNA"/>
</dbReference>
<name>A0A1H5GHP1_9PSED</name>
<dbReference type="Proteomes" id="UP000199129">
    <property type="component" value="Unassembled WGS sequence"/>
</dbReference>
<dbReference type="AlphaFoldDB" id="A0A1H5GHP1"/>
<gene>
    <name evidence="2" type="ORF">C9383_02550</name>
    <name evidence="1" type="ORF">F7R03_19500</name>
    <name evidence="3" type="ORF">SAMN04490198_0657</name>
</gene>
<protein>
    <submittedName>
        <fullName evidence="1">N-acetyltransferase</fullName>
    </submittedName>
</protein>
<dbReference type="EMBL" id="VZPQ01000012">
    <property type="protein sequence ID" value="KAB0565196.1"/>
    <property type="molecule type" value="Genomic_DNA"/>
</dbReference>
<keyword evidence="1" id="KW-0808">Transferase</keyword>
<evidence type="ECO:0000313" key="3">
    <source>
        <dbReference type="EMBL" id="SEE14688.1"/>
    </source>
</evidence>
<evidence type="ECO:0000313" key="5">
    <source>
        <dbReference type="Proteomes" id="UP000240476"/>
    </source>
</evidence>
<reference evidence="1 6" key="3">
    <citation type="submission" date="2019-09" db="EMBL/GenBank/DDBJ databases">
        <title>Draft genome sequences of 48 bacterial type strains from the CCUG.</title>
        <authorList>
            <person name="Tunovic T."/>
            <person name="Pineiro-Iglesias B."/>
            <person name="Unosson C."/>
            <person name="Inganas E."/>
            <person name="Ohlen M."/>
            <person name="Cardew S."/>
            <person name="Jensie-Markopoulos S."/>
            <person name="Salva-Serra F."/>
            <person name="Jaen-Luchoro D."/>
            <person name="Karlsson R."/>
            <person name="Svensson-Stadler L."/>
            <person name="Chun J."/>
            <person name="Moore E."/>
        </authorList>
    </citation>
    <scope>NUCLEOTIDE SEQUENCE [LARGE SCALE GENOMIC DNA]</scope>
    <source>
        <strain evidence="1 6">CCUG 51524</strain>
    </source>
</reference>
<dbReference type="RefSeq" id="WP_090366132.1">
    <property type="nucleotide sequence ID" value="NZ_FNUA01000002.1"/>
</dbReference>
<evidence type="ECO:0000313" key="2">
    <source>
        <dbReference type="EMBL" id="PTC31500.1"/>
    </source>
</evidence>
<evidence type="ECO:0000313" key="6">
    <source>
        <dbReference type="Proteomes" id="UP000423257"/>
    </source>
</evidence>
<keyword evidence="5" id="KW-1185">Reference proteome</keyword>
<organism evidence="3 4">
    <name type="scientific">Pseudomonas palleroniana</name>
    <dbReference type="NCBI Taxonomy" id="191390"/>
    <lineage>
        <taxon>Bacteria</taxon>
        <taxon>Pseudomonadati</taxon>
        <taxon>Pseudomonadota</taxon>
        <taxon>Gammaproteobacteria</taxon>
        <taxon>Pseudomonadales</taxon>
        <taxon>Pseudomonadaceae</taxon>
        <taxon>Pseudomonas</taxon>
    </lineage>
</organism>
<dbReference type="Proteomes" id="UP000423257">
    <property type="component" value="Unassembled WGS sequence"/>
</dbReference>
<dbReference type="GO" id="GO:0016740">
    <property type="term" value="F:transferase activity"/>
    <property type="evidence" value="ECO:0007669"/>
    <property type="project" value="UniProtKB-KW"/>
</dbReference>
<evidence type="ECO:0000313" key="1">
    <source>
        <dbReference type="EMBL" id="KAB0565196.1"/>
    </source>
</evidence>
<accession>A0A1H5GHP1</accession>
<sequence>MAPRNNHLKYQVYRGEAYRQALELLAEEQASLDPPDLDVSRVRLEPINHAAVAASYNWGEEGALLSWEDVSHWKQKWPKGIDLALWYDVELCGMAYANPRDSKLTIKLILLEGKPDSSHPLKGYVLPIALTAIDAFARMSKLKWIEVQDPASGAIPWYRENGFEFDDERRLVISVEGE</sequence>
<dbReference type="Proteomes" id="UP000240476">
    <property type="component" value="Unassembled WGS sequence"/>
</dbReference>
<reference evidence="2 5" key="2">
    <citation type="submission" date="2018-03" db="EMBL/GenBank/DDBJ databases">
        <title>Draft genome sequence of the type strain of Pseudomonas palleroniana LMG 23076, isolated from rice in Cameroon.</title>
        <authorList>
            <person name="Tambong J.T."/>
        </authorList>
    </citation>
    <scope>NUCLEOTIDE SEQUENCE [LARGE SCALE GENOMIC DNA]</scope>
    <source>
        <strain evidence="2 5">LMG 23076</strain>
    </source>
</reference>